<protein>
    <submittedName>
        <fullName evidence="2">Uncharacterized protein</fullName>
    </submittedName>
</protein>
<reference evidence="1 4" key="2">
    <citation type="journal article" date="2019" name="Emerg. Microbes Infect.">
        <title>Comprehensive subspecies identification of 175 nontuberculous mycobacteria species based on 7547 genomic profiles.</title>
        <authorList>
            <person name="Matsumoto Y."/>
            <person name="Kinjo T."/>
            <person name="Motooka D."/>
            <person name="Nabeya D."/>
            <person name="Jung N."/>
            <person name="Uechi K."/>
            <person name="Horii T."/>
            <person name="Iida T."/>
            <person name="Fujita J."/>
            <person name="Nakamura S."/>
        </authorList>
    </citation>
    <scope>NUCLEOTIDE SEQUENCE [LARGE SCALE GENOMIC DNA]</scope>
    <source>
        <strain evidence="1 4">JCM 6377</strain>
    </source>
</reference>
<reference evidence="1" key="3">
    <citation type="submission" date="2020-02" db="EMBL/GenBank/DDBJ databases">
        <authorList>
            <person name="Matsumoto Y."/>
            <person name="Motooka D."/>
            <person name="Nakamura S."/>
        </authorList>
    </citation>
    <scope>NUCLEOTIDE SEQUENCE</scope>
    <source>
        <strain evidence="1">JCM 6377</strain>
    </source>
</reference>
<comment type="caution">
    <text evidence="2">The sequence shown here is derived from an EMBL/GenBank/DDBJ whole genome shotgun (WGS) entry which is preliminary data.</text>
</comment>
<proteinExistence type="predicted"/>
<accession>A0A2A7NEZ1</accession>
<dbReference type="Proteomes" id="UP000220914">
    <property type="component" value="Unassembled WGS sequence"/>
</dbReference>
<evidence type="ECO:0000313" key="3">
    <source>
        <dbReference type="Proteomes" id="UP000220914"/>
    </source>
</evidence>
<dbReference type="OrthoDB" id="4640251at2"/>
<organism evidence="2 3">
    <name type="scientific">Mycolicibacterium agri</name>
    <name type="common">Mycobacterium agri</name>
    <dbReference type="NCBI Taxonomy" id="36811"/>
    <lineage>
        <taxon>Bacteria</taxon>
        <taxon>Bacillati</taxon>
        <taxon>Actinomycetota</taxon>
        <taxon>Actinomycetes</taxon>
        <taxon>Mycobacteriales</taxon>
        <taxon>Mycobacteriaceae</taxon>
        <taxon>Mycolicibacterium</taxon>
    </lineage>
</organism>
<keyword evidence="3" id="KW-1185">Reference proteome</keyword>
<dbReference type="Proteomes" id="UP000465302">
    <property type="component" value="Unassembled WGS sequence"/>
</dbReference>
<evidence type="ECO:0000313" key="2">
    <source>
        <dbReference type="EMBL" id="PEG42430.1"/>
    </source>
</evidence>
<evidence type="ECO:0000313" key="4">
    <source>
        <dbReference type="Proteomes" id="UP000465302"/>
    </source>
</evidence>
<sequence>MFDKTFVRRLAVGTTLAAGVGVAAMVGAGTASALPGISYDRGPGDPIGIGDNSPSGAQANASDGNRALAISIFRPARAEAVGQNRTGNRVLAVDGSAGFLKDYIDPYTNDHDNTVIAINGTAMVHGGWNNVMAIGGKVSNRVLVTYPDGSQQFVPSHGVPLRPNTVVAVCGQRLAEKQDVFETSGNCLP</sequence>
<dbReference type="EMBL" id="PDCP01000003">
    <property type="protein sequence ID" value="PEG42430.1"/>
    <property type="molecule type" value="Genomic_DNA"/>
</dbReference>
<dbReference type="AlphaFoldDB" id="A0A2A7NEZ1"/>
<evidence type="ECO:0000313" key="1">
    <source>
        <dbReference type="EMBL" id="GFG51304.1"/>
    </source>
</evidence>
<reference evidence="2 3" key="1">
    <citation type="submission" date="2017-10" db="EMBL/GenBank/DDBJ databases">
        <title>The new phylogeny of genus Mycobacterium.</title>
        <authorList>
            <person name="Tortoli E."/>
            <person name="Trovato A."/>
            <person name="Cirillo D.M."/>
        </authorList>
    </citation>
    <scope>NUCLEOTIDE SEQUENCE [LARGE SCALE GENOMIC DNA]</scope>
    <source>
        <strain evidence="2 3">CCUG37673</strain>
    </source>
</reference>
<dbReference type="RefSeq" id="WP_097938212.1">
    <property type="nucleotide sequence ID" value="NZ_BLKS01000001.1"/>
</dbReference>
<gene>
    <name evidence="2" type="ORF">CQY20_03285</name>
    <name evidence="1" type="ORF">MAGR_27450</name>
</gene>
<dbReference type="EMBL" id="BLKS01000001">
    <property type="protein sequence ID" value="GFG51304.1"/>
    <property type="molecule type" value="Genomic_DNA"/>
</dbReference>
<name>A0A2A7NEZ1_MYCAG</name>